<dbReference type="FunFam" id="3.40.50.1820:FF:000126">
    <property type="entry name" value="Lipase"/>
    <property type="match status" value="1"/>
</dbReference>
<dbReference type="AlphaFoldDB" id="A0A3L6EEY3"/>
<feature type="active site" description="Charge relay system" evidence="2">
    <location>
        <position position="398"/>
    </location>
</feature>
<dbReference type="InterPro" id="IPR006693">
    <property type="entry name" value="AB_hydrolase_lipase"/>
</dbReference>
<dbReference type="Proteomes" id="UP000251960">
    <property type="component" value="Chromosome 6"/>
</dbReference>
<evidence type="ECO:0000313" key="5">
    <source>
        <dbReference type="EMBL" id="PWZ19370.1"/>
    </source>
</evidence>
<dbReference type="InterPro" id="IPR025483">
    <property type="entry name" value="Lipase_euk"/>
</dbReference>
<protein>
    <submittedName>
        <fullName evidence="5">Triacylglycerol lipase 2</fullName>
    </submittedName>
</protein>
<keyword evidence="3" id="KW-0812">Transmembrane</keyword>
<dbReference type="EMBL" id="NCVQ01000007">
    <property type="protein sequence ID" value="PWZ19370.1"/>
    <property type="molecule type" value="Genomic_DNA"/>
</dbReference>
<feature type="domain" description="Partial AB-hydrolase lipase" evidence="4">
    <location>
        <begin position="96"/>
        <end position="152"/>
    </location>
</feature>
<dbReference type="GO" id="GO:0006629">
    <property type="term" value="P:lipid metabolic process"/>
    <property type="evidence" value="ECO:0007669"/>
    <property type="project" value="InterPro"/>
</dbReference>
<dbReference type="PIRSF" id="PIRSF000862">
    <property type="entry name" value="Steryl_ester_lip"/>
    <property type="match status" value="1"/>
</dbReference>
<feature type="active site" description="Nucleophile" evidence="2">
    <location>
        <position position="228"/>
    </location>
</feature>
<organism evidence="5 6">
    <name type="scientific">Zea mays</name>
    <name type="common">Maize</name>
    <dbReference type="NCBI Taxonomy" id="4577"/>
    <lineage>
        <taxon>Eukaryota</taxon>
        <taxon>Viridiplantae</taxon>
        <taxon>Streptophyta</taxon>
        <taxon>Embryophyta</taxon>
        <taxon>Tracheophyta</taxon>
        <taxon>Spermatophyta</taxon>
        <taxon>Magnoliopsida</taxon>
        <taxon>Liliopsida</taxon>
        <taxon>Poales</taxon>
        <taxon>Poaceae</taxon>
        <taxon>PACMAD clade</taxon>
        <taxon>Panicoideae</taxon>
        <taxon>Andropogonodae</taxon>
        <taxon>Andropogoneae</taxon>
        <taxon>Tripsacinae</taxon>
        <taxon>Zea</taxon>
    </lineage>
</organism>
<reference evidence="5 6" key="1">
    <citation type="journal article" date="2018" name="Nat. Genet.">
        <title>Extensive intraspecific gene order and gene structural variations between Mo17 and other maize genomes.</title>
        <authorList>
            <person name="Sun S."/>
            <person name="Zhou Y."/>
            <person name="Chen J."/>
            <person name="Shi J."/>
            <person name="Zhao H."/>
            <person name="Zhao H."/>
            <person name="Song W."/>
            <person name="Zhang M."/>
            <person name="Cui Y."/>
            <person name="Dong X."/>
            <person name="Liu H."/>
            <person name="Ma X."/>
            <person name="Jiao Y."/>
            <person name="Wang B."/>
            <person name="Wei X."/>
            <person name="Stein J.C."/>
            <person name="Glaubitz J.C."/>
            <person name="Lu F."/>
            <person name="Yu G."/>
            <person name="Liang C."/>
            <person name="Fengler K."/>
            <person name="Li B."/>
            <person name="Rafalski A."/>
            <person name="Schnable P.S."/>
            <person name="Ware D.H."/>
            <person name="Buckler E.S."/>
            <person name="Lai J."/>
        </authorList>
    </citation>
    <scope>NUCLEOTIDE SEQUENCE [LARGE SCALE GENOMIC DNA]</scope>
    <source>
        <strain evidence="6">cv. Missouri 17</strain>
        <tissue evidence="5">Seedling</tissue>
    </source>
</reference>
<dbReference type="SUPFAM" id="SSF53474">
    <property type="entry name" value="alpha/beta-Hydrolases"/>
    <property type="match status" value="1"/>
</dbReference>
<dbReference type="PANTHER" id="PTHR11005">
    <property type="entry name" value="LYSOSOMAL ACID LIPASE-RELATED"/>
    <property type="match status" value="1"/>
</dbReference>
<evidence type="ECO:0000256" key="2">
    <source>
        <dbReference type="PIRSR" id="PIRSR000862-1"/>
    </source>
</evidence>
<dbReference type="Pfam" id="PF04083">
    <property type="entry name" value="Abhydro_lipase"/>
    <property type="match status" value="1"/>
</dbReference>
<evidence type="ECO:0000256" key="1">
    <source>
        <dbReference type="ARBA" id="ARBA00010701"/>
    </source>
</evidence>
<accession>A0A3L6EEY3</accession>
<comment type="caution">
    <text evidence="5">The sequence shown here is derived from an EMBL/GenBank/DDBJ whole genome shotgun (WGS) entry which is preliminary data.</text>
</comment>
<comment type="similarity">
    <text evidence="1">Belongs to the AB hydrolase superfamily. Lipase family.</text>
</comment>
<dbReference type="GO" id="GO:0016788">
    <property type="term" value="F:hydrolase activity, acting on ester bonds"/>
    <property type="evidence" value="ECO:0007669"/>
    <property type="project" value="InterPro"/>
</dbReference>
<keyword evidence="3" id="KW-1133">Transmembrane helix</keyword>
<dbReference type="ExpressionAtlas" id="A0A3L6EEY3">
    <property type="expression patterns" value="baseline and differential"/>
</dbReference>
<evidence type="ECO:0000313" key="6">
    <source>
        <dbReference type="Proteomes" id="UP000251960"/>
    </source>
</evidence>
<dbReference type="InterPro" id="IPR029058">
    <property type="entry name" value="AB_hydrolase_fold"/>
</dbReference>
<proteinExistence type="inferred from homology"/>
<evidence type="ECO:0000256" key="3">
    <source>
        <dbReference type="SAM" id="Phobius"/>
    </source>
</evidence>
<feature type="transmembrane region" description="Helical" evidence="3">
    <location>
        <begin position="43"/>
        <end position="64"/>
    </location>
</feature>
<dbReference type="Gene3D" id="3.40.50.1820">
    <property type="entry name" value="alpha/beta hydrolase"/>
    <property type="match status" value="1"/>
</dbReference>
<feature type="active site" description="Charge relay system" evidence="2">
    <location>
        <position position="432"/>
    </location>
</feature>
<keyword evidence="3" id="KW-0472">Membrane</keyword>
<gene>
    <name evidence="5" type="primary">LIP2_0</name>
    <name evidence="5" type="ORF">Zm00014a_040708</name>
</gene>
<sequence length="456" mass="51250">MHAVMKLETQCHSEAIPAEVSVLVPEIIVLNRSIDREMAQKDLYLPFLALSIIACCLMNLQTVLSSSSRMRNSTDDISDDKCPPQPHPLGMCRSRVAAYGYPCEEYHVTTEDGYILSLKRIPYGLSGATEITRTPVLLFHGLLVDGFCWVLSTPKQSLGFILADGGFDVWIANSRGTESSRRHTTLSPQDPAFWDWTWDQLADYDLPAVLEFVYNRTGGMKVHYVGHSLGTLIILAAFSENRLTDIVRSAALLCPIAYLNSMESRLILLATRIFLAETIHMLGYHEFNPVGPVAKEVLGKVCVDPEVDCYDLFSAVAGPDCCLNTSTTCIFLQHGPQSSSIKNMIHMSQLVRKETIRKYDYGSEKENTKRYNQTRPPTYNLSSIPSHVPLFLTHGGQDFLGDVADTRHLLRTLLSQHDSDDIEVLYMPDYAHGDFIMGYNAPQLIYKPMVEFFKRH</sequence>
<name>A0A3L6EEY3_MAIZE</name>
<evidence type="ECO:0000259" key="4">
    <source>
        <dbReference type="Pfam" id="PF04083"/>
    </source>
</evidence>